<dbReference type="Gene3D" id="2.60.120.290">
    <property type="entry name" value="Spermadhesin, CUB domain"/>
    <property type="match status" value="1"/>
</dbReference>
<keyword evidence="5" id="KW-0472">Membrane</keyword>
<feature type="transmembrane region" description="Helical" evidence="5">
    <location>
        <begin position="169"/>
        <end position="192"/>
    </location>
</feature>
<keyword evidence="5" id="KW-0812">Transmembrane</keyword>
<evidence type="ECO:0000256" key="5">
    <source>
        <dbReference type="SAM" id="Phobius"/>
    </source>
</evidence>
<accession>A0AAV2I8R5</accession>
<evidence type="ECO:0000256" key="6">
    <source>
        <dbReference type="SAM" id="SignalP"/>
    </source>
</evidence>
<protein>
    <recommendedName>
        <fullName evidence="7">CUB domain-containing protein</fullName>
    </recommendedName>
</protein>
<dbReference type="SUPFAM" id="SSF49854">
    <property type="entry name" value="Spermadhesin, CUB domain"/>
    <property type="match status" value="1"/>
</dbReference>
<name>A0AAV2I8R5_LYMST</name>
<dbReference type="EMBL" id="CAXITT010000475">
    <property type="protein sequence ID" value="CAL1542186.1"/>
    <property type="molecule type" value="Genomic_DNA"/>
</dbReference>
<feature type="region of interest" description="Disordered" evidence="4">
    <location>
        <begin position="207"/>
        <end position="233"/>
    </location>
</feature>
<organism evidence="8 9">
    <name type="scientific">Lymnaea stagnalis</name>
    <name type="common">Great pond snail</name>
    <name type="synonym">Helix stagnalis</name>
    <dbReference type="NCBI Taxonomy" id="6523"/>
    <lineage>
        <taxon>Eukaryota</taxon>
        <taxon>Metazoa</taxon>
        <taxon>Spiralia</taxon>
        <taxon>Lophotrochozoa</taxon>
        <taxon>Mollusca</taxon>
        <taxon>Gastropoda</taxon>
        <taxon>Heterobranchia</taxon>
        <taxon>Euthyneura</taxon>
        <taxon>Panpulmonata</taxon>
        <taxon>Hygrophila</taxon>
        <taxon>Lymnaeoidea</taxon>
        <taxon>Lymnaeidae</taxon>
        <taxon>Lymnaea</taxon>
    </lineage>
</organism>
<comment type="caution">
    <text evidence="8">The sequence shown here is derived from an EMBL/GenBank/DDBJ whole genome shotgun (WGS) entry which is preliminary data.</text>
</comment>
<evidence type="ECO:0000256" key="4">
    <source>
        <dbReference type="SAM" id="MobiDB-lite"/>
    </source>
</evidence>
<keyword evidence="2" id="KW-1015">Disulfide bond</keyword>
<evidence type="ECO:0000259" key="7">
    <source>
        <dbReference type="PROSITE" id="PS01180"/>
    </source>
</evidence>
<feature type="compositionally biased region" description="Polar residues" evidence="4">
    <location>
        <begin position="224"/>
        <end position="233"/>
    </location>
</feature>
<evidence type="ECO:0000313" key="9">
    <source>
        <dbReference type="Proteomes" id="UP001497497"/>
    </source>
</evidence>
<feature type="domain" description="CUB" evidence="7">
    <location>
        <begin position="31"/>
        <end position="154"/>
    </location>
</feature>
<dbReference type="InterPro" id="IPR035914">
    <property type="entry name" value="Sperma_CUB_dom_sf"/>
</dbReference>
<dbReference type="PROSITE" id="PS01180">
    <property type="entry name" value="CUB"/>
    <property type="match status" value="1"/>
</dbReference>
<evidence type="ECO:0000313" key="8">
    <source>
        <dbReference type="EMBL" id="CAL1542186.1"/>
    </source>
</evidence>
<keyword evidence="6" id="KW-0732">Signal</keyword>
<dbReference type="InterPro" id="IPR000859">
    <property type="entry name" value="CUB_dom"/>
</dbReference>
<evidence type="ECO:0000256" key="3">
    <source>
        <dbReference type="PROSITE-ProRule" id="PRU00059"/>
    </source>
</evidence>
<gene>
    <name evidence="8" type="ORF">GSLYS_00015792001</name>
</gene>
<dbReference type="Proteomes" id="UP001497497">
    <property type="component" value="Unassembled WGS sequence"/>
</dbReference>
<dbReference type="CDD" id="cd00041">
    <property type="entry name" value="CUB"/>
    <property type="match status" value="1"/>
</dbReference>
<proteinExistence type="predicted"/>
<keyword evidence="1" id="KW-0677">Repeat</keyword>
<comment type="caution">
    <text evidence="3">Lacks conserved residue(s) required for the propagation of feature annotation.</text>
</comment>
<dbReference type="Pfam" id="PF00431">
    <property type="entry name" value="CUB"/>
    <property type="match status" value="1"/>
</dbReference>
<evidence type="ECO:0000256" key="2">
    <source>
        <dbReference type="ARBA" id="ARBA00023157"/>
    </source>
</evidence>
<keyword evidence="5" id="KW-1133">Transmembrane helix</keyword>
<evidence type="ECO:0000256" key="1">
    <source>
        <dbReference type="ARBA" id="ARBA00022737"/>
    </source>
</evidence>
<keyword evidence="9" id="KW-1185">Reference proteome</keyword>
<sequence>MDVRLRKLVFLLIHFTLVQRTGSQYYSTQTCTDFSSPMAFTTIASRTGTFQFPNSGVKYKANEKCDWSITSESPDMIIKLQITLSNLEGKDIYGECNRDYVDIFNRINGEDVFLNRFCGYQTGVYQSSGPVMVVRFMSNEAFEFSGFSAKYQAVKGETTDGLSSHNTTILAICIPVAVVLLAMTVPFTWGMVKLYKRRRASSAPRLVDSIPPQGRIVPRRPQPYQRNTHSSSHISTGADYGYDIYNEPYQVHMPLEFEDNLRSVTPPPAYDSICYDSANFGNDGLPTSPPPYEQVLKSNMEQQDSSTDAYV</sequence>
<feature type="signal peptide" evidence="6">
    <location>
        <begin position="1"/>
        <end position="23"/>
    </location>
</feature>
<dbReference type="SMART" id="SM00042">
    <property type="entry name" value="CUB"/>
    <property type="match status" value="1"/>
</dbReference>
<reference evidence="8 9" key="1">
    <citation type="submission" date="2024-04" db="EMBL/GenBank/DDBJ databases">
        <authorList>
            <consortium name="Genoscope - CEA"/>
            <person name="William W."/>
        </authorList>
    </citation>
    <scope>NUCLEOTIDE SEQUENCE [LARGE SCALE GENOMIC DNA]</scope>
</reference>
<feature type="chain" id="PRO_5043550680" description="CUB domain-containing protein" evidence="6">
    <location>
        <begin position="24"/>
        <end position="311"/>
    </location>
</feature>
<dbReference type="AlphaFoldDB" id="A0AAV2I8R5"/>
<dbReference type="PANTHER" id="PTHR24251">
    <property type="entry name" value="OVOCHYMASE-RELATED"/>
    <property type="match status" value="1"/>
</dbReference>
<dbReference type="PANTHER" id="PTHR24251:SF30">
    <property type="entry name" value="MEMBRANE FRIZZLED-RELATED PROTEIN"/>
    <property type="match status" value="1"/>
</dbReference>